<keyword evidence="4" id="KW-0238">DNA-binding</keyword>
<feature type="compositionally biased region" description="Acidic residues" evidence="7">
    <location>
        <begin position="244"/>
        <end position="257"/>
    </location>
</feature>
<dbReference type="Pfam" id="PF12251">
    <property type="entry name" value="SNAPC3"/>
    <property type="match status" value="1"/>
</dbReference>
<feature type="region of interest" description="Disordered" evidence="7">
    <location>
        <begin position="139"/>
        <end position="257"/>
    </location>
</feature>
<evidence type="ECO:0000256" key="6">
    <source>
        <dbReference type="ARBA" id="ARBA00023242"/>
    </source>
</evidence>
<name>A0A1X2HL13_SYNRA</name>
<dbReference type="GO" id="GO:0019185">
    <property type="term" value="C:snRNA-activating protein complex"/>
    <property type="evidence" value="ECO:0007669"/>
    <property type="project" value="TreeGrafter"/>
</dbReference>
<proteinExistence type="inferred from homology"/>
<dbReference type="GO" id="GO:0042795">
    <property type="term" value="P:snRNA transcription by RNA polymerase II"/>
    <property type="evidence" value="ECO:0007669"/>
    <property type="project" value="TreeGrafter"/>
</dbReference>
<evidence type="ECO:0000256" key="4">
    <source>
        <dbReference type="ARBA" id="ARBA00023125"/>
    </source>
</evidence>
<keyword evidence="5" id="KW-0804">Transcription</keyword>
<comment type="subcellular location">
    <subcellularLocation>
        <location evidence="1">Nucleus</location>
    </subcellularLocation>
</comment>
<dbReference type="STRING" id="13706.A0A1X2HL13"/>
<dbReference type="AlphaFoldDB" id="A0A1X2HL13"/>
<feature type="compositionally biased region" description="Basic and acidic residues" evidence="7">
    <location>
        <begin position="169"/>
        <end position="187"/>
    </location>
</feature>
<keyword evidence="6" id="KW-0539">Nucleus</keyword>
<evidence type="ECO:0000256" key="2">
    <source>
        <dbReference type="ARBA" id="ARBA00010410"/>
    </source>
</evidence>
<dbReference type="GO" id="GO:0003681">
    <property type="term" value="F:bent DNA binding"/>
    <property type="evidence" value="ECO:0007669"/>
    <property type="project" value="TreeGrafter"/>
</dbReference>
<dbReference type="GO" id="GO:0001006">
    <property type="term" value="F:RNA polymerase III type 3 promoter sequence-specific DNA binding"/>
    <property type="evidence" value="ECO:0007669"/>
    <property type="project" value="TreeGrafter"/>
</dbReference>
<dbReference type="GO" id="GO:0000978">
    <property type="term" value="F:RNA polymerase II cis-regulatory region sequence-specific DNA binding"/>
    <property type="evidence" value="ECO:0007669"/>
    <property type="project" value="TreeGrafter"/>
</dbReference>
<dbReference type="GO" id="GO:0005634">
    <property type="term" value="C:nucleus"/>
    <property type="evidence" value="ECO:0007669"/>
    <property type="project" value="UniProtKB-SubCell"/>
</dbReference>
<feature type="compositionally biased region" description="Basic and acidic residues" evidence="7">
    <location>
        <begin position="100"/>
        <end position="111"/>
    </location>
</feature>
<reference evidence="8 9" key="1">
    <citation type="submission" date="2016-07" db="EMBL/GenBank/DDBJ databases">
        <title>Pervasive Adenine N6-methylation of Active Genes in Fungi.</title>
        <authorList>
            <consortium name="DOE Joint Genome Institute"/>
            <person name="Mondo S.J."/>
            <person name="Dannebaum R.O."/>
            <person name="Kuo R.C."/>
            <person name="Labutti K."/>
            <person name="Haridas S."/>
            <person name="Kuo A."/>
            <person name="Salamov A."/>
            <person name="Ahrendt S.R."/>
            <person name="Lipzen A."/>
            <person name="Sullivan W."/>
            <person name="Andreopoulos W.B."/>
            <person name="Clum A."/>
            <person name="Lindquist E."/>
            <person name="Daum C."/>
            <person name="Ramamoorthy G.K."/>
            <person name="Gryganskyi A."/>
            <person name="Culley D."/>
            <person name="Magnuson J.K."/>
            <person name="James T.Y."/>
            <person name="O'Malley M.A."/>
            <person name="Stajich J.E."/>
            <person name="Spatafora J.W."/>
            <person name="Visel A."/>
            <person name="Grigoriev I.V."/>
        </authorList>
    </citation>
    <scope>NUCLEOTIDE SEQUENCE [LARGE SCALE GENOMIC DNA]</scope>
    <source>
        <strain evidence="8 9">NRRL 2496</strain>
    </source>
</reference>
<keyword evidence="3" id="KW-0805">Transcription regulation</keyword>
<organism evidence="8 9">
    <name type="scientific">Syncephalastrum racemosum</name>
    <name type="common">Filamentous fungus</name>
    <dbReference type="NCBI Taxonomy" id="13706"/>
    <lineage>
        <taxon>Eukaryota</taxon>
        <taxon>Fungi</taxon>
        <taxon>Fungi incertae sedis</taxon>
        <taxon>Mucoromycota</taxon>
        <taxon>Mucoromycotina</taxon>
        <taxon>Mucoromycetes</taxon>
        <taxon>Mucorales</taxon>
        <taxon>Syncephalastraceae</taxon>
        <taxon>Syncephalastrum</taxon>
    </lineage>
</organism>
<sequence>MAKRCHAAAFRDEYLAFNANNTQCEIDSAKVEDLLACVQDDFEDPELTAELNRFSDIMADPALLSLLRRSDDRIFAEKESNRVRKQGAHVVGIRPQAKHVRSDRVLSKEDEEEIRQLQEKADGAGQYLNPLVPKRREYLAQQQQQQEQQKRQQQQHQHSEGSQQSEQARQNHEQSTMERLLHPESSRQQDFGDDDEDDEDEEDGDGYQEENEEEDDDNDDDEEEEEQEQEQETTEEGDERKEDENEDEDEDQTDLDENPTADAVLKQLLHPSIPSTSKTLLFADVLKKRNESVLKTVCGAWSYKQPRRLQRPLTYVRHRKLPDKKEAGPKPSRHPTLLEAPEAMIVVAVYRPNPSNSQYQEFVLLGSHTLADVRDMIKCAQDFANHHAHAGRKPENPVLNTQTQKRTGSCFFIEDAFYVDTRAEQEGLGEEPDYSAAIREWAANRGTSYRRVPTLDVKFDDLDLHLNQHYLFTHQENCDHYMVIRDIRMPHVSDEQDKSAYPLKTVTYHSSRHRCTFCNVFPASTKTFNDLMAGITPAYFCKQCFERFHFDEQGGSVFEFTAVQHLE</sequence>
<evidence type="ECO:0000313" key="8">
    <source>
        <dbReference type="EMBL" id="ORY99976.1"/>
    </source>
</evidence>
<evidence type="ECO:0000256" key="3">
    <source>
        <dbReference type="ARBA" id="ARBA00023015"/>
    </source>
</evidence>
<feature type="compositionally biased region" description="Low complexity" evidence="7">
    <location>
        <begin position="141"/>
        <end position="167"/>
    </location>
</feature>
<dbReference type="PANTHER" id="PTHR13421">
    <property type="entry name" value="SNRNA-ACTIVATING PROTEIN COMPLEX SUBUNIT 3"/>
    <property type="match status" value="1"/>
</dbReference>
<dbReference type="OMA" id="FPRTTRN"/>
<dbReference type="GO" id="GO:0001046">
    <property type="term" value="F:core promoter sequence-specific DNA binding"/>
    <property type="evidence" value="ECO:0007669"/>
    <property type="project" value="TreeGrafter"/>
</dbReference>
<evidence type="ECO:0000256" key="1">
    <source>
        <dbReference type="ARBA" id="ARBA00004123"/>
    </source>
</evidence>
<feature type="region of interest" description="Disordered" evidence="7">
    <location>
        <begin position="84"/>
        <end position="111"/>
    </location>
</feature>
<gene>
    <name evidence="8" type="ORF">BCR43DRAFT_521170</name>
</gene>
<keyword evidence="9" id="KW-1185">Reference proteome</keyword>
<dbReference type="InParanoid" id="A0A1X2HL13"/>
<evidence type="ECO:0000256" key="7">
    <source>
        <dbReference type="SAM" id="MobiDB-lite"/>
    </source>
</evidence>
<dbReference type="PANTHER" id="PTHR13421:SF16">
    <property type="entry name" value="SNRNA-ACTIVATING PROTEIN COMPLEX SUBUNIT 3"/>
    <property type="match status" value="1"/>
</dbReference>
<dbReference type="OrthoDB" id="3437960at2759"/>
<feature type="compositionally biased region" description="Acidic residues" evidence="7">
    <location>
        <begin position="191"/>
        <end position="237"/>
    </location>
</feature>
<evidence type="ECO:0000313" key="9">
    <source>
        <dbReference type="Proteomes" id="UP000242180"/>
    </source>
</evidence>
<dbReference type="Proteomes" id="UP000242180">
    <property type="component" value="Unassembled WGS sequence"/>
</dbReference>
<dbReference type="EMBL" id="MCGN01000002">
    <property type="protein sequence ID" value="ORY99976.1"/>
    <property type="molecule type" value="Genomic_DNA"/>
</dbReference>
<dbReference type="GO" id="GO:0042796">
    <property type="term" value="P:snRNA transcription by RNA polymerase III"/>
    <property type="evidence" value="ECO:0007669"/>
    <property type="project" value="TreeGrafter"/>
</dbReference>
<dbReference type="InterPro" id="IPR022042">
    <property type="entry name" value="snRNA-activating_su3"/>
</dbReference>
<comment type="similarity">
    <text evidence="2">Belongs to the SNAPC3/SRD2 family.</text>
</comment>
<comment type="caution">
    <text evidence="8">The sequence shown here is derived from an EMBL/GenBank/DDBJ whole genome shotgun (WGS) entry which is preliminary data.</text>
</comment>
<accession>A0A1X2HL13</accession>
<protein>
    <submittedName>
        <fullName evidence="8">snRNA-activating protein of 50kDa MW C terminal-domain-containing protein</fullName>
    </submittedName>
</protein>
<evidence type="ECO:0000256" key="5">
    <source>
        <dbReference type="ARBA" id="ARBA00023163"/>
    </source>
</evidence>